<feature type="domain" description="Thiamine-binding protein" evidence="2">
    <location>
        <begin position="6"/>
        <end position="93"/>
    </location>
</feature>
<organism evidence="3 4">
    <name type="scientific">Desulfovibrio ferrophilus</name>
    <dbReference type="NCBI Taxonomy" id="241368"/>
    <lineage>
        <taxon>Bacteria</taxon>
        <taxon>Pseudomonadati</taxon>
        <taxon>Thermodesulfobacteriota</taxon>
        <taxon>Desulfovibrionia</taxon>
        <taxon>Desulfovibrionales</taxon>
        <taxon>Desulfovibrionaceae</taxon>
        <taxon>Desulfovibrio</taxon>
    </lineage>
</organism>
<comment type="similarity">
    <text evidence="1">Belongs to the UPF0045 family.</text>
</comment>
<protein>
    <recommendedName>
        <fullName evidence="2">Thiamine-binding protein domain-containing protein</fullName>
    </recommendedName>
</protein>
<dbReference type="PANTHER" id="PTHR33777:SF1">
    <property type="entry name" value="UPF0045 PROTEIN ECM15"/>
    <property type="match status" value="1"/>
</dbReference>
<dbReference type="KEGG" id="dfl:DFE_0027"/>
<dbReference type="SUPFAM" id="SSF89957">
    <property type="entry name" value="MTH1187/YkoF-like"/>
    <property type="match status" value="1"/>
</dbReference>
<dbReference type="PANTHER" id="PTHR33777">
    <property type="entry name" value="UPF0045 PROTEIN ECM15"/>
    <property type="match status" value="1"/>
</dbReference>
<dbReference type="GO" id="GO:0005829">
    <property type="term" value="C:cytosol"/>
    <property type="evidence" value="ECO:0007669"/>
    <property type="project" value="TreeGrafter"/>
</dbReference>
<dbReference type="InterPro" id="IPR051614">
    <property type="entry name" value="UPF0045_domain"/>
</dbReference>
<proteinExistence type="inferred from homology"/>
<evidence type="ECO:0000259" key="2">
    <source>
        <dbReference type="Pfam" id="PF01910"/>
    </source>
</evidence>
<reference evidence="3 4" key="1">
    <citation type="journal article" date="2018" name="Sci. Adv.">
        <title>Multi-heme cytochromes provide a pathway for survival in energy-limited environments.</title>
        <authorList>
            <person name="Deng X."/>
            <person name="Dohmae N."/>
            <person name="Nealson K.H."/>
            <person name="Hashimoto K."/>
            <person name="Okamoto A."/>
        </authorList>
    </citation>
    <scope>NUCLEOTIDE SEQUENCE [LARGE SCALE GENOMIC DNA]</scope>
    <source>
        <strain evidence="3 4">IS5</strain>
    </source>
</reference>
<gene>
    <name evidence="3" type="ORF">DFE_0027</name>
</gene>
<keyword evidence="4" id="KW-1185">Reference proteome</keyword>
<dbReference type="NCBIfam" id="TIGR00106">
    <property type="entry name" value="MTH1187 family thiamine-binding protein"/>
    <property type="match status" value="1"/>
</dbReference>
<dbReference type="Pfam" id="PF01910">
    <property type="entry name" value="Thiamine_BP"/>
    <property type="match status" value="1"/>
</dbReference>
<dbReference type="InterPro" id="IPR029756">
    <property type="entry name" value="MTH1187/YkoF-like"/>
</dbReference>
<dbReference type="EMBL" id="AP017378">
    <property type="protein sequence ID" value="BBD06753.1"/>
    <property type="molecule type" value="Genomic_DNA"/>
</dbReference>
<dbReference type="Gene3D" id="3.30.70.930">
    <property type="match status" value="1"/>
</dbReference>
<dbReference type="RefSeq" id="WP_126375568.1">
    <property type="nucleotide sequence ID" value="NZ_AP017378.1"/>
</dbReference>
<evidence type="ECO:0000256" key="1">
    <source>
        <dbReference type="ARBA" id="ARBA00010272"/>
    </source>
</evidence>
<dbReference type="OrthoDB" id="9793516at2"/>
<dbReference type="Proteomes" id="UP000269883">
    <property type="component" value="Chromosome"/>
</dbReference>
<evidence type="ECO:0000313" key="3">
    <source>
        <dbReference type="EMBL" id="BBD06753.1"/>
    </source>
</evidence>
<sequence length="99" mass="11037">MSLILEMAIFPMDKGMSVSPYVARALKIIRDSGLEYRLGPMGTCIEGRWAEVMAVAEGCLKELQQDSDRIYLNMKVDWRRGGSGRLDAKPDSVLDKLGD</sequence>
<dbReference type="AlphaFoldDB" id="A0A2Z6AU53"/>
<accession>A0A2Z6AU53</accession>
<evidence type="ECO:0000313" key="4">
    <source>
        <dbReference type="Proteomes" id="UP000269883"/>
    </source>
</evidence>
<name>A0A2Z6AU53_9BACT</name>
<dbReference type="InterPro" id="IPR002767">
    <property type="entry name" value="Thiamine_BP"/>
</dbReference>